<reference evidence="2 3" key="1">
    <citation type="submission" date="2019-02" db="EMBL/GenBank/DDBJ databases">
        <title>Bacterial novel species Emticicia sp. 17J42-9 isolated from soil.</title>
        <authorList>
            <person name="Jung H.-Y."/>
        </authorList>
    </citation>
    <scope>NUCLEOTIDE SEQUENCE [LARGE SCALE GENOMIC DNA]</scope>
    <source>
        <strain evidence="2 3">17J42-9</strain>
    </source>
</reference>
<protein>
    <submittedName>
        <fullName evidence="2">PorT family protein</fullName>
    </submittedName>
</protein>
<dbReference type="RefSeq" id="WP_130023945.1">
    <property type="nucleotide sequence ID" value="NZ_SEWF01000067.1"/>
</dbReference>
<name>A0A4Q5LTH3_9BACT</name>
<dbReference type="InterPro" id="IPR025665">
    <property type="entry name" value="Beta-barrel_OMP_2"/>
</dbReference>
<dbReference type="Proteomes" id="UP000293162">
    <property type="component" value="Unassembled WGS sequence"/>
</dbReference>
<evidence type="ECO:0000313" key="3">
    <source>
        <dbReference type="Proteomes" id="UP000293162"/>
    </source>
</evidence>
<evidence type="ECO:0000259" key="1">
    <source>
        <dbReference type="Pfam" id="PF13568"/>
    </source>
</evidence>
<dbReference type="Pfam" id="PF13568">
    <property type="entry name" value="OMP_b-brl_2"/>
    <property type="match status" value="1"/>
</dbReference>
<dbReference type="AlphaFoldDB" id="A0A4Q5LTH3"/>
<feature type="domain" description="Outer membrane protein beta-barrel" evidence="1">
    <location>
        <begin position="31"/>
        <end position="205"/>
    </location>
</feature>
<gene>
    <name evidence="2" type="ORF">EWM59_24865</name>
</gene>
<organism evidence="2 3">
    <name type="scientific">Emticicia agri</name>
    <dbReference type="NCBI Taxonomy" id="2492393"/>
    <lineage>
        <taxon>Bacteria</taxon>
        <taxon>Pseudomonadati</taxon>
        <taxon>Bacteroidota</taxon>
        <taxon>Cytophagia</taxon>
        <taxon>Cytophagales</taxon>
        <taxon>Leadbetterellaceae</taxon>
        <taxon>Emticicia</taxon>
    </lineage>
</organism>
<dbReference type="EMBL" id="SEWF01000067">
    <property type="protein sequence ID" value="RYU92874.1"/>
    <property type="molecule type" value="Genomic_DNA"/>
</dbReference>
<proteinExistence type="predicted"/>
<comment type="caution">
    <text evidence="2">The sequence shown here is derived from an EMBL/GenBank/DDBJ whole genome shotgun (WGS) entry which is preliminary data.</text>
</comment>
<evidence type="ECO:0000313" key="2">
    <source>
        <dbReference type="EMBL" id="RYU92874.1"/>
    </source>
</evidence>
<keyword evidence="3" id="KW-1185">Reference proteome</keyword>
<accession>A0A4Q5LTH3</accession>
<sequence length="232" mass="25702">MKNQQRMFLIVLTILLVLAYPLITKAQKPPGYGIKAGMNLSGSSYNRYFSDSKSLKPGFQVGITGEYALTKALFLQSEIAFTTKGVVYRGADLWIGGTNPPVTHWKNTLDLLYVKAPLKLAYKFDMGSKIKLVVNAGAYAAYGVGAKDKTKNRYTGVERPADTQSYYPFKEGVLRRFDTGAIAGLGVELGSLQLAINYELGIRDIGKQMRDSSHDFEYHNQNISFTIGYALK</sequence>
<dbReference type="OrthoDB" id="949314at2"/>